<dbReference type="OrthoDB" id="10254282at2759"/>
<dbReference type="InterPro" id="IPR015943">
    <property type="entry name" value="WD40/YVTN_repeat-like_dom_sf"/>
</dbReference>
<keyword evidence="2" id="KW-0812">Transmembrane</keyword>
<reference evidence="4 5" key="1">
    <citation type="journal article" date="2019" name="Sci. Rep.">
        <title>Nanopore sequencing improves the draft genome of the human pathogenic amoeba Naegleria fowleri.</title>
        <authorList>
            <person name="Liechti N."/>
            <person name="Schurch N."/>
            <person name="Bruggmann R."/>
            <person name="Wittwer M."/>
        </authorList>
    </citation>
    <scope>NUCLEOTIDE SEQUENCE [LARGE SCALE GENOMIC DNA]</scope>
    <source>
        <strain evidence="4 5">ATCC 30894</strain>
    </source>
</reference>
<keyword evidence="5" id="KW-1185">Reference proteome</keyword>
<dbReference type="AlphaFoldDB" id="A0A6A5C671"/>
<evidence type="ECO:0000313" key="5">
    <source>
        <dbReference type="Proteomes" id="UP000444721"/>
    </source>
</evidence>
<name>A0A6A5C671_NAEFO</name>
<keyword evidence="2" id="KW-0472">Membrane</keyword>
<dbReference type="VEuPathDB" id="AmoebaDB:FDP41_011511"/>
<evidence type="ECO:0000313" key="4">
    <source>
        <dbReference type="EMBL" id="KAF0982581.1"/>
    </source>
</evidence>
<dbReference type="EMBL" id="VFQX01000009">
    <property type="protein sequence ID" value="KAF0982581.1"/>
    <property type="molecule type" value="Genomic_DNA"/>
</dbReference>
<dbReference type="Proteomes" id="UP000444721">
    <property type="component" value="Unassembled WGS sequence"/>
</dbReference>
<organism evidence="4 5">
    <name type="scientific">Naegleria fowleri</name>
    <name type="common">Brain eating amoeba</name>
    <dbReference type="NCBI Taxonomy" id="5763"/>
    <lineage>
        <taxon>Eukaryota</taxon>
        <taxon>Discoba</taxon>
        <taxon>Heterolobosea</taxon>
        <taxon>Tetramitia</taxon>
        <taxon>Eutetramitia</taxon>
        <taxon>Vahlkampfiidae</taxon>
        <taxon>Naegleria</taxon>
    </lineage>
</organism>
<dbReference type="OMA" id="CKSWYFL"/>
<dbReference type="Pfam" id="PF12937">
    <property type="entry name" value="F-box-like"/>
    <property type="match status" value="1"/>
</dbReference>
<dbReference type="InterPro" id="IPR001810">
    <property type="entry name" value="F-box_dom"/>
</dbReference>
<dbReference type="SUPFAM" id="SSF50978">
    <property type="entry name" value="WD40 repeat-like"/>
    <property type="match status" value="1"/>
</dbReference>
<dbReference type="GeneID" id="68118726"/>
<feature type="compositionally biased region" description="Low complexity" evidence="1">
    <location>
        <begin position="659"/>
        <end position="669"/>
    </location>
</feature>
<comment type="caution">
    <text evidence="4">The sequence shown here is derived from an EMBL/GenBank/DDBJ whole genome shotgun (WGS) entry which is preliminary data.</text>
</comment>
<feature type="region of interest" description="Disordered" evidence="1">
    <location>
        <begin position="659"/>
        <end position="687"/>
    </location>
</feature>
<dbReference type="Gene3D" id="2.130.10.10">
    <property type="entry name" value="YVTN repeat-like/Quinoprotein amine dehydrogenase"/>
    <property type="match status" value="1"/>
</dbReference>
<dbReference type="InterPro" id="IPR036047">
    <property type="entry name" value="F-box-like_dom_sf"/>
</dbReference>
<evidence type="ECO:0000256" key="2">
    <source>
        <dbReference type="SAM" id="Phobius"/>
    </source>
</evidence>
<sequence>MGKKRNQSKDDVGSSLADLNLIRRAKYLKAKEMLQDLENAKKRDVPIQFITLIKQYDDGSDEEIYIDLDCMLQIFSYLNPSELLLHVGLVCKSWYFLSIRTNFLWQNLYYSEFGDETSRPVYNAIIDENDDSEFDGQWKKMYAYRVDLRNKWYNNHPDRIGYLDILQSEYSRNKNKNTNKGELFKKDAHLACISEEELVSEETSDRKLYRINPEDRAQITKLCLVGNDRLLSGDARGVIKLFNLRSYQQVKKFVGAHDTSISNIVCILPEQQLSETPSQFMTPSKFKLEPNYTYFLSTGLQSQEINVWHLETGLLLKKLRGEHAVETCFGATTKMRHPVVGMKVSRFCGQPVLVVVSLKTIEIYDLTTFVLLRIIKPFYKPKEKGAARKKLIDAFIEKLRGEYNSEDEEEQEDDEVDDDAMHDAGHAPATTIIKFEILDDNTIAIVSGDQIIRVYNVSLSLCIKTMDMKKTKVLDVENYNRPTSLESFKKLYRKFEVHEQIIVTGIYKTNIDGQFCATVVIGSNNDPYNYAASNAKTFIKYFDYRFGIENPVRSVKLDVKDSYDYYGYRHSYNSNYFDDDKIIISTYSSICIAGRRDGIVKQSIQHPLNLSYSVSTYYADERFLIMGTSFGGIIALDFGGNLLYWSNLKGRRLLDETSTTGSAASATNDTDVEHTTSMAEHMDESQD</sequence>
<keyword evidence="2" id="KW-1133">Transmembrane helix</keyword>
<feature type="transmembrane region" description="Helical" evidence="2">
    <location>
        <begin position="623"/>
        <end position="644"/>
    </location>
</feature>
<proteinExistence type="predicted"/>
<dbReference type="SUPFAM" id="SSF81383">
    <property type="entry name" value="F-box domain"/>
    <property type="match status" value="1"/>
</dbReference>
<accession>A0A6A5C671</accession>
<feature type="domain" description="F-box" evidence="3">
    <location>
        <begin position="70"/>
        <end position="110"/>
    </location>
</feature>
<gene>
    <name evidence="4" type="ORF">FDP41_011511</name>
</gene>
<dbReference type="InterPro" id="IPR036322">
    <property type="entry name" value="WD40_repeat_dom_sf"/>
</dbReference>
<dbReference type="VEuPathDB" id="AmoebaDB:NF0028920"/>
<dbReference type="VEuPathDB" id="AmoebaDB:NfTy_018490"/>
<evidence type="ECO:0000259" key="3">
    <source>
        <dbReference type="Pfam" id="PF12937"/>
    </source>
</evidence>
<dbReference type="Gene3D" id="1.20.1280.50">
    <property type="match status" value="1"/>
</dbReference>
<protein>
    <recommendedName>
        <fullName evidence="3">F-box domain-containing protein</fullName>
    </recommendedName>
</protein>
<dbReference type="RefSeq" id="XP_044567294.1">
    <property type="nucleotide sequence ID" value="XM_044701928.1"/>
</dbReference>
<evidence type="ECO:0000256" key="1">
    <source>
        <dbReference type="SAM" id="MobiDB-lite"/>
    </source>
</evidence>